<proteinExistence type="inferred from homology"/>
<dbReference type="GO" id="GO:0015935">
    <property type="term" value="C:small ribosomal subunit"/>
    <property type="evidence" value="ECO:0007669"/>
    <property type="project" value="TreeGrafter"/>
</dbReference>
<protein>
    <recommendedName>
        <fullName evidence="4">Small ribosomal subunit protein uS9</fullName>
    </recommendedName>
    <alternativeName>
        <fullName evidence="5">30S ribosomal protein S9</fullName>
    </alternativeName>
</protein>
<evidence type="ECO:0000256" key="1">
    <source>
        <dbReference type="ARBA" id="ARBA00005251"/>
    </source>
</evidence>
<dbReference type="InterPro" id="IPR023035">
    <property type="entry name" value="Ribosomal_uS9_bac/plastid"/>
</dbReference>
<dbReference type="InterPro" id="IPR000754">
    <property type="entry name" value="Ribosomal_uS9"/>
</dbReference>
<evidence type="ECO:0000256" key="2">
    <source>
        <dbReference type="ARBA" id="ARBA00022980"/>
    </source>
</evidence>
<comment type="caution">
    <text evidence="6">The sequence shown here is derived from an EMBL/GenBank/DDBJ whole genome shotgun (WGS) entry which is preliminary data.</text>
</comment>
<dbReference type="EMBL" id="MHLI01000015">
    <property type="protein sequence ID" value="OGZ05280.1"/>
    <property type="molecule type" value="Genomic_DNA"/>
</dbReference>
<keyword evidence="3" id="KW-0687">Ribonucleoprotein</keyword>
<accession>A0A1G2CX62</accession>
<dbReference type="Proteomes" id="UP000177122">
    <property type="component" value="Unassembled WGS sequence"/>
</dbReference>
<dbReference type="SUPFAM" id="SSF54211">
    <property type="entry name" value="Ribosomal protein S5 domain 2-like"/>
    <property type="match status" value="1"/>
</dbReference>
<organism evidence="6 7">
    <name type="scientific">Candidatus Lloydbacteria bacterium RIFCSPHIGHO2_01_FULL_49_22</name>
    <dbReference type="NCBI Taxonomy" id="1798658"/>
    <lineage>
        <taxon>Bacteria</taxon>
        <taxon>Candidatus Lloydiibacteriota</taxon>
    </lineage>
</organism>
<dbReference type="InterPro" id="IPR014721">
    <property type="entry name" value="Ribsml_uS5_D2-typ_fold_subgr"/>
</dbReference>
<dbReference type="GO" id="GO:0003735">
    <property type="term" value="F:structural constituent of ribosome"/>
    <property type="evidence" value="ECO:0007669"/>
    <property type="project" value="InterPro"/>
</dbReference>
<dbReference type="GO" id="GO:0005737">
    <property type="term" value="C:cytoplasm"/>
    <property type="evidence" value="ECO:0007669"/>
    <property type="project" value="UniProtKB-ARBA"/>
</dbReference>
<evidence type="ECO:0000313" key="7">
    <source>
        <dbReference type="Proteomes" id="UP000177122"/>
    </source>
</evidence>
<dbReference type="Pfam" id="PF00380">
    <property type="entry name" value="Ribosomal_S9"/>
    <property type="match status" value="1"/>
</dbReference>
<evidence type="ECO:0000313" key="6">
    <source>
        <dbReference type="EMBL" id="OGZ05280.1"/>
    </source>
</evidence>
<evidence type="ECO:0000256" key="3">
    <source>
        <dbReference type="ARBA" id="ARBA00023274"/>
    </source>
</evidence>
<dbReference type="InterPro" id="IPR020568">
    <property type="entry name" value="Ribosomal_Su5_D2-typ_SF"/>
</dbReference>
<dbReference type="GO" id="GO:0006412">
    <property type="term" value="P:translation"/>
    <property type="evidence" value="ECO:0007669"/>
    <property type="project" value="InterPro"/>
</dbReference>
<dbReference type="NCBIfam" id="NF001099">
    <property type="entry name" value="PRK00132.1"/>
    <property type="match status" value="1"/>
</dbReference>
<evidence type="ECO:0000256" key="4">
    <source>
        <dbReference type="ARBA" id="ARBA00035259"/>
    </source>
</evidence>
<dbReference type="PANTHER" id="PTHR21569:SF1">
    <property type="entry name" value="SMALL RIBOSOMAL SUBUNIT PROTEIN US9M"/>
    <property type="match status" value="1"/>
</dbReference>
<evidence type="ECO:0000256" key="5">
    <source>
        <dbReference type="ARBA" id="ARBA00035523"/>
    </source>
</evidence>
<name>A0A1G2CX62_9BACT</name>
<dbReference type="GO" id="GO:0003723">
    <property type="term" value="F:RNA binding"/>
    <property type="evidence" value="ECO:0007669"/>
    <property type="project" value="TreeGrafter"/>
</dbReference>
<dbReference type="AlphaFoldDB" id="A0A1G2CX62"/>
<comment type="similarity">
    <text evidence="1">Belongs to the universal ribosomal protein uS9 family.</text>
</comment>
<gene>
    <name evidence="6" type="ORF">A2845_02340</name>
</gene>
<keyword evidence="2 6" id="KW-0689">Ribosomal protein</keyword>
<dbReference type="Gene3D" id="3.30.230.10">
    <property type="match status" value="1"/>
</dbReference>
<reference evidence="6 7" key="1">
    <citation type="journal article" date="2016" name="Nat. Commun.">
        <title>Thousands of microbial genomes shed light on interconnected biogeochemical processes in an aquifer system.</title>
        <authorList>
            <person name="Anantharaman K."/>
            <person name="Brown C.T."/>
            <person name="Hug L.A."/>
            <person name="Sharon I."/>
            <person name="Castelle C.J."/>
            <person name="Probst A.J."/>
            <person name="Thomas B.C."/>
            <person name="Singh A."/>
            <person name="Wilkins M.J."/>
            <person name="Karaoz U."/>
            <person name="Brodie E.L."/>
            <person name="Williams K.H."/>
            <person name="Hubbard S.S."/>
            <person name="Banfield J.F."/>
        </authorList>
    </citation>
    <scope>NUCLEOTIDE SEQUENCE [LARGE SCALE GENOMIC DNA]</scope>
</reference>
<dbReference type="PANTHER" id="PTHR21569">
    <property type="entry name" value="RIBOSOMAL PROTEIN S9"/>
    <property type="match status" value="1"/>
</dbReference>
<sequence>MEAVGRRKTAIARVRATESSKNSFKINDRTLESYFGTMELQSIVNAPLDREGFVVKYAVTVKVVGGGTHAQAEAIRHGLSRIIVMEDAEQKAELKKLGFIRRDPRKAERKHFGLKKARKASQWSKR</sequence>